<dbReference type="CDD" id="cd18803">
    <property type="entry name" value="SF2_C_secA"/>
    <property type="match status" value="1"/>
</dbReference>
<keyword evidence="12 16" id="KW-0653">Protein transport</keyword>
<sequence length="908" mass="103721">MFSILKKFIGTANDRIIKKLRPEVIKINQLEPQIQALSDQQLKDKTAEFKHRVAQGNALDSLIYEAFAVVREAARRVHGTRHFDVQLIGGLILHQNMVAEMRTGEGKTLVSTLPAYLNALTGKGVHIVTVNDYLAKRDSEWMGKIYEFLGLSVGCIISNMSDADRRHAYLQDITYATNNELGFDFLRDNMKYSEETRVLRPCNFAIIDEVDSILIDEARTPLIISGPVDDNSTLYNEINTLVRQLTTADYEKDEKLRTVNLTESGINQLESAMVAQSLITKNSSLYDFENLSLVHYVNQALKAHTLFNANVDYIVQEGKVMIIDEMTGRIMEGRRYSEGLHQALEAKEGVKVQNENQTLASITFQNYFRMYPKLSGMTGTAMTEAAELKDIYNLEVVAVPTHHPVQRIDYDDEIYGSKQDKYEAILKLIKDCYERAQPVLVGTVSIEKSEELSTILKKHKIKHNILNAKFHEQEAYIIAQAGRPKAVTIATNMAGRGTDIRLGGNEDMLVDQLDSQSLTAEEYKATVDKIKQQIMEDKRQVIAAGGLFVIGTERHESRRIDNQLRGRSGRQGDPGSTKFFLSLEDDLMRIFASDRISGILRTLGLKGGEAIHHPMISRSLEKAQQKVEAHNYEIRKNLLRFDDVMSDQRKIVYEQRNEIILANDAGYFFDNMTEQAIESIVLSFIKPKSYREDWDLHALAGELLRVFSIKFDIATIQNENVTEVEIIKKITEMVHDLYEMKRSNYGVDIMRDAVKYILLTTLDQVWKDHLHNLDYLRQGISLRAYGQKDPLNEYKREAFTLFEHMLVCLRELFVQRVSYLHIDAQHLDRNTLSLAHKRLQKMSETREDPAFSKYNSGASIETALQPIKAYVDPKDRVQDDPTSWGKIARNELCPCGSEKKYKHCHGTR</sequence>
<dbReference type="NCBIfam" id="NF009538">
    <property type="entry name" value="PRK12904.1"/>
    <property type="match status" value="1"/>
</dbReference>
<evidence type="ECO:0000259" key="19">
    <source>
        <dbReference type="PROSITE" id="PS51192"/>
    </source>
</evidence>
<keyword evidence="18" id="KW-0175">Coiled coil</keyword>
<organism evidence="22 23">
    <name type="scientific">Candidatus Trichorickettsia mobilis</name>
    <dbReference type="NCBI Taxonomy" id="1346319"/>
    <lineage>
        <taxon>Bacteria</taxon>
        <taxon>Pseudomonadati</taxon>
        <taxon>Pseudomonadota</taxon>
        <taxon>Alphaproteobacteria</taxon>
        <taxon>Rickettsiales</taxon>
        <taxon>Rickettsiaceae</taxon>
        <taxon>Rickettsieae</taxon>
        <taxon>Candidatus Trichorickettsia</taxon>
    </lineage>
</organism>
<evidence type="ECO:0000256" key="16">
    <source>
        <dbReference type="HAMAP-Rule" id="MF_01382"/>
    </source>
</evidence>
<dbReference type="Gene3D" id="3.90.1440.10">
    <property type="entry name" value="SecA, preprotein cross-linking domain"/>
    <property type="match status" value="1"/>
</dbReference>
<comment type="catalytic activity">
    <reaction evidence="16">
        <text>ATP + H2O + cellular proteinSide 1 = ADP + phosphate + cellular proteinSide 2.</text>
        <dbReference type="EC" id="7.4.2.8"/>
    </reaction>
</comment>
<evidence type="ECO:0000256" key="2">
    <source>
        <dbReference type="ARBA" id="ARBA00004170"/>
    </source>
</evidence>
<dbReference type="InterPro" id="IPR004027">
    <property type="entry name" value="SEC_C_motif"/>
</dbReference>
<dbReference type="Pfam" id="PF01043">
    <property type="entry name" value="SecA_PP_bind"/>
    <property type="match status" value="1"/>
</dbReference>
<dbReference type="PROSITE" id="PS51192">
    <property type="entry name" value="HELICASE_ATP_BIND_1"/>
    <property type="match status" value="1"/>
</dbReference>
<dbReference type="InterPro" id="IPR011115">
    <property type="entry name" value="SecA_DEAD"/>
</dbReference>
<evidence type="ECO:0000256" key="18">
    <source>
        <dbReference type="SAM" id="Coils"/>
    </source>
</evidence>
<comment type="function">
    <text evidence="16">Part of the Sec protein translocase complex. Interacts with the SecYEG preprotein conducting channel. Has a central role in coupling the hydrolysis of ATP to the transfer of proteins into and across the cell membrane, serving both as a receptor for the preprotein-SecB complex and as an ATP-driven molecular motor driving the stepwise translocation of polypeptide chains across the membrane.</text>
</comment>
<dbReference type="SUPFAM" id="SSF81767">
    <property type="entry name" value="Pre-protein crosslinking domain of SecA"/>
    <property type="match status" value="1"/>
</dbReference>
<dbReference type="InterPro" id="IPR020937">
    <property type="entry name" value="SecA_CS"/>
</dbReference>
<keyword evidence="9 16" id="KW-0547">Nucleotide-binding</keyword>
<dbReference type="InterPro" id="IPR011130">
    <property type="entry name" value="SecA_preprotein_X-link_dom"/>
</dbReference>
<dbReference type="SUPFAM" id="SSF52540">
    <property type="entry name" value="P-loop containing nucleoside triphosphate hydrolases"/>
    <property type="match status" value="2"/>
</dbReference>
<dbReference type="PROSITE" id="PS51194">
    <property type="entry name" value="HELICASE_CTER"/>
    <property type="match status" value="1"/>
</dbReference>
<feature type="coiled-coil region" evidence="18">
    <location>
        <begin position="513"/>
        <end position="540"/>
    </location>
</feature>
<keyword evidence="15 16" id="KW-0472">Membrane</keyword>
<dbReference type="PANTHER" id="PTHR30612:SF0">
    <property type="entry name" value="CHLOROPLAST PROTEIN-TRANSPORTING ATPASE"/>
    <property type="match status" value="1"/>
</dbReference>
<dbReference type="PRINTS" id="PR00906">
    <property type="entry name" value="SECA"/>
</dbReference>
<evidence type="ECO:0000256" key="13">
    <source>
        <dbReference type="ARBA" id="ARBA00022967"/>
    </source>
</evidence>
<dbReference type="Pfam" id="PF02810">
    <property type="entry name" value="SEC-C"/>
    <property type="match status" value="1"/>
</dbReference>
<dbReference type="Gene3D" id="1.10.3060.10">
    <property type="entry name" value="Helical scaffold and wing domains of SecA"/>
    <property type="match status" value="1"/>
</dbReference>
<comment type="cofactor">
    <cofactor evidence="1">
        <name>Zn(2+)</name>
        <dbReference type="ChEBI" id="CHEBI:29105"/>
    </cofactor>
</comment>
<evidence type="ECO:0000259" key="20">
    <source>
        <dbReference type="PROSITE" id="PS51194"/>
    </source>
</evidence>
<evidence type="ECO:0000256" key="8">
    <source>
        <dbReference type="ARBA" id="ARBA00022723"/>
    </source>
</evidence>
<dbReference type="EMBL" id="CP112932">
    <property type="protein sequence ID" value="WPY00652.1"/>
    <property type="molecule type" value="Genomic_DNA"/>
</dbReference>
<comment type="subunit">
    <text evidence="16">Monomer and homodimer. Part of the essential Sec protein translocation apparatus which comprises SecA, SecYEG and auxiliary proteins SecDF-YajC and YidC.</text>
</comment>
<dbReference type="CDD" id="cd17928">
    <property type="entry name" value="DEXDc_SecA"/>
    <property type="match status" value="1"/>
</dbReference>
<dbReference type="Gene3D" id="3.40.50.300">
    <property type="entry name" value="P-loop containing nucleotide triphosphate hydrolases"/>
    <property type="match status" value="2"/>
</dbReference>
<evidence type="ECO:0000259" key="21">
    <source>
        <dbReference type="PROSITE" id="PS51196"/>
    </source>
</evidence>
<evidence type="ECO:0000256" key="14">
    <source>
        <dbReference type="ARBA" id="ARBA00023010"/>
    </source>
</evidence>
<protein>
    <recommendedName>
        <fullName evidence="16 17">Protein translocase subunit SecA</fullName>
        <ecNumber evidence="16">7.4.2.8</ecNumber>
    </recommendedName>
</protein>
<dbReference type="InterPro" id="IPR036266">
    <property type="entry name" value="SecA_Wing/Scaffold_sf"/>
</dbReference>
<evidence type="ECO:0000256" key="15">
    <source>
        <dbReference type="ARBA" id="ARBA00023136"/>
    </source>
</evidence>
<accession>A0ABZ0UVK2</accession>
<proteinExistence type="inferred from homology"/>
<evidence type="ECO:0000313" key="23">
    <source>
        <dbReference type="Proteomes" id="UP001326613"/>
    </source>
</evidence>
<keyword evidence="7" id="KW-0997">Cell inner membrane</keyword>
<keyword evidence="4 16" id="KW-0813">Transport</keyword>
<evidence type="ECO:0000256" key="10">
    <source>
        <dbReference type="ARBA" id="ARBA00022833"/>
    </source>
</evidence>
<feature type="domain" description="Helicase ATP-binding" evidence="19">
    <location>
        <begin position="88"/>
        <end position="246"/>
    </location>
</feature>
<evidence type="ECO:0000256" key="12">
    <source>
        <dbReference type="ARBA" id="ARBA00022927"/>
    </source>
</evidence>
<evidence type="ECO:0000256" key="5">
    <source>
        <dbReference type="ARBA" id="ARBA00022475"/>
    </source>
</evidence>
<evidence type="ECO:0000256" key="3">
    <source>
        <dbReference type="ARBA" id="ARBA00007650"/>
    </source>
</evidence>
<dbReference type="EC" id="7.4.2.8" evidence="16"/>
<dbReference type="Pfam" id="PF21090">
    <property type="entry name" value="P-loop_SecA"/>
    <property type="match status" value="1"/>
</dbReference>
<evidence type="ECO:0000256" key="11">
    <source>
        <dbReference type="ARBA" id="ARBA00022840"/>
    </source>
</evidence>
<feature type="domain" description="SecA family profile" evidence="21">
    <location>
        <begin position="2"/>
        <end position="612"/>
    </location>
</feature>
<dbReference type="PANTHER" id="PTHR30612">
    <property type="entry name" value="SECA INNER MEMBRANE COMPONENT OF SEC PROTEIN SECRETION SYSTEM"/>
    <property type="match status" value="1"/>
</dbReference>
<dbReference type="Pfam" id="PF07517">
    <property type="entry name" value="SecA_DEAD"/>
    <property type="match status" value="1"/>
</dbReference>
<dbReference type="InterPro" id="IPR036670">
    <property type="entry name" value="SecA_X-link_sf"/>
</dbReference>
<dbReference type="InterPro" id="IPR027417">
    <property type="entry name" value="P-loop_NTPase"/>
</dbReference>
<dbReference type="NCBIfam" id="TIGR00963">
    <property type="entry name" value="secA"/>
    <property type="match status" value="1"/>
</dbReference>
<dbReference type="PROSITE" id="PS51196">
    <property type="entry name" value="SECA_MOTOR_DEAD"/>
    <property type="match status" value="1"/>
</dbReference>
<dbReference type="InterPro" id="IPR014001">
    <property type="entry name" value="Helicase_ATP-bd"/>
</dbReference>
<evidence type="ECO:0000256" key="7">
    <source>
        <dbReference type="ARBA" id="ARBA00022519"/>
    </source>
</evidence>
<dbReference type="SMART" id="SM00957">
    <property type="entry name" value="SecA_DEAD"/>
    <property type="match status" value="1"/>
</dbReference>
<dbReference type="PROSITE" id="PS01312">
    <property type="entry name" value="SECA"/>
    <property type="match status" value="1"/>
</dbReference>
<evidence type="ECO:0000256" key="1">
    <source>
        <dbReference type="ARBA" id="ARBA00001947"/>
    </source>
</evidence>
<evidence type="ECO:0000256" key="4">
    <source>
        <dbReference type="ARBA" id="ARBA00022448"/>
    </source>
</evidence>
<dbReference type="InterPro" id="IPR014018">
    <property type="entry name" value="SecA_motor_DEAD"/>
</dbReference>
<dbReference type="Proteomes" id="UP001326613">
    <property type="component" value="Chromosome"/>
</dbReference>
<evidence type="ECO:0000256" key="6">
    <source>
        <dbReference type="ARBA" id="ARBA00022490"/>
    </source>
</evidence>
<dbReference type="InterPro" id="IPR011116">
    <property type="entry name" value="SecA_Wing/Scaffold"/>
</dbReference>
<keyword evidence="14 16" id="KW-0811">Translocation</keyword>
<keyword evidence="5 16" id="KW-1003">Cell membrane</keyword>
<dbReference type="Gene3D" id="3.10.450.50">
    <property type="match status" value="1"/>
</dbReference>
<gene>
    <name evidence="16" type="primary">secA</name>
    <name evidence="22" type="ORF">Trichorick_00535</name>
</gene>
<reference evidence="22 23" key="1">
    <citation type="submission" date="2022-10" db="EMBL/GenBank/DDBJ databases">
        <title>Host association and intracellularity evolved multiple times independently in the Rickettsiales.</title>
        <authorList>
            <person name="Castelli M."/>
            <person name="Nardi T."/>
            <person name="Gammuto L."/>
            <person name="Bellinzona G."/>
            <person name="Sabaneyeva E."/>
            <person name="Potekhin A."/>
            <person name="Serra V."/>
            <person name="Petroni G."/>
            <person name="Sassera D."/>
        </authorList>
    </citation>
    <scope>NUCLEOTIDE SEQUENCE [LARGE SCALE GENOMIC DNA]</scope>
    <source>
        <strain evidence="22 23">Kr 154-4</strain>
    </source>
</reference>
<evidence type="ECO:0000313" key="22">
    <source>
        <dbReference type="EMBL" id="WPY00652.1"/>
    </source>
</evidence>
<dbReference type="InterPro" id="IPR000185">
    <property type="entry name" value="SecA"/>
</dbReference>
<feature type="binding site" evidence="16">
    <location>
        <position position="86"/>
    </location>
    <ligand>
        <name>ATP</name>
        <dbReference type="ChEBI" id="CHEBI:30616"/>
    </ligand>
</feature>
<dbReference type="SMART" id="SM00958">
    <property type="entry name" value="SecA_PP_bind"/>
    <property type="match status" value="1"/>
</dbReference>
<name>A0ABZ0UVK2_9RICK</name>
<dbReference type="InterPro" id="IPR001650">
    <property type="entry name" value="Helicase_C-like"/>
</dbReference>
<feature type="binding site" evidence="16">
    <location>
        <begin position="104"/>
        <end position="108"/>
    </location>
    <ligand>
        <name>ATP</name>
        <dbReference type="ChEBI" id="CHEBI:30616"/>
    </ligand>
</feature>
<keyword evidence="11 16" id="KW-0067">ATP-binding</keyword>
<feature type="binding site" evidence="16">
    <location>
        <position position="499"/>
    </location>
    <ligand>
        <name>ATP</name>
        <dbReference type="ChEBI" id="CHEBI:30616"/>
    </ligand>
</feature>
<feature type="domain" description="Helicase C-terminal" evidence="20">
    <location>
        <begin position="424"/>
        <end position="628"/>
    </location>
</feature>
<dbReference type="Pfam" id="PF07516">
    <property type="entry name" value="SecA_SW"/>
    <property type="match status" value="1"/>
</dbReference>
<keyword evidence="23" id="KW-1185">Reference proteome</keyword>
<comment type="subcellular location">
    <subcellularLocation>
        <location evidence="16">Cell membrane</location>
        <topology evidence="16">Peripheral membrane protein</topology>
        <orientation evidence="16">Cytoplasmic side</orientation>
    </subcellularLocation>
    <subcellularLocation>
        <location evidence="16">Cytoplasm</location>
    </subcellularLocation>
    <subcellularLocation>
        <location evidence="2">Membrane</location>
        <topology evidence="2">Peripheral membrane protein</topology>
    </subcellularLocation>
    <text evidence="16">Distribution is 50-50.</text>
</comment>
<dbReference type="InterPro" id="IPR044722">
    <property type="entry name" value="SecA_SF2_C"/>
</dbReference>
<dbReference type="SUPFAM" id="SSF81886">
    <property type="entry name" value="Helical scaffold and wing domains of SecA"/>
    <property type="match status" value="1"/>
</dbReference>
<evidence type="ECO:0000256" key="9">
    <source>
        <dbReference type="ARBA" id="ARBA00022741"/>
    </source>
</evidence>
<dbReference type="RefSeq" id="WP_323738704.1">
    <property type="nucleotide sequence ID" value="NZ_CP112932.1"/>
</dbReference>
<evidence type="ECO:0000256" key="17">
    <source>
        <dbReference type="RuleBase" id="RU003874"/>
    </source>
</evidence>
<keyword evidence="6 16" id="KW-0963">Cytoplasm</keyword>
<keyword evidence="8" id="KW-0479">Metal-binding</keyword>
<dbReference type="HAMAP" id="MF_01382">
    <property type="entry name" value="SecA"/>
    <property type="match status" value="1"/>
</dbReference>
<keyword evidence="10" id="KW-0862">Zinc</keyword>
<comment type="similarity">
    <text evidence="3 16 17">Belongs to the SecA family.</text>
</comment>
<keyword evidence="13 16" id="KW-1278">Translocase</keyword>